<reference evidence="6 7" key="1">
    <citation type="journal article" date="2011" name="ISME J.">
        <title>Community ecology of hot spring cyanobacterial mats: predominant populations and their functional potential.</title>
        <authorList>
            <person name="Klatt C.G."/>
            <person name="Wood J.M."/>
            <person name="Rusch D.B."/>
            <person name="Bateson M.M."/>
            <person name="Hamamura N."/>
            <person name="Heidelberg J.F."/>
            <person name="Grossman A.R."/>
            <person name="Bhaya D."/>
            <person name="Cohan F.M."/>
            <person name="Kuhl M."/>
            <person name="Bryant D.A."/>
            <person name="Ward D.M."/>
        </authorList>
    </citation>
    <scope>NUCLEOTIDE SEQUENCE [LARGE SCALE GENOMIC DNA]</scope>
    <source>
        <strain evidence="6">OS</strain>
    </source>
</reference>
<dbReference type="SUPFAM" id="SSF109709">
    <property type="entry name" value="KorB DNA-binding domain-like"/>
    <property type="match status" value="1"/>
</dbReference>
<dbReference type="FunFam" id="1.10.10.2830:FF:000001">
    <property type="entry name" value="Chromosome partitioning protein ParB"/>
    <property type="match status" value="1"/>
</dbReference>
<keyword evidence="3" id="KW-0238">DNA-binding</keyword>
<evidence type="ECO:0000256" key="4">
    <source>
        <dbReference type="SAM" id="MobiDB-lite"/>
    </source>
</evidence>
<dbReference type="CDD" id="cd16393">
    <property type="entry name" value="SPO0J_N"/>
    <property type="match status" value="1"/>
</dbReference>
<dbReference type="GO" id="GO:0005694">
    <property type="term" value="C:chromosome"/>
    <property type="evidence" value="ECO:0007669"/>
    <property type="project" value="TreeGrafter"/>
</dbReference>
<dbReference type="Gene3D" id="3.90.1530.30">
    <property type="match status" value="1"/>
</dbReference>
<dbReference type="InterPro" id="IPR004437">
    <property type="entry name" value="ParB/RepB/Spo0J"/>
</dbReference>
<dbReference type="Gene3D" id="1.10.10.2830">
    <property type="match status" value="1"/>
</dbReference>
<evidence type="ECO:0000256" key="1">
    <source>
        <dbReference type="ARBA" id="ARBA00006295"/>
    </source>
</evidence>
<dbReference type="GO" id="GO:0045881">
    <property type="term" value="P:positive regulation of sporulation resulting in formation of a cellular spore"/>
    <property type="evidence" value="ECO:0007669"/>
    <property type="project" value="TreeGrafter"/>
</dbReference>
<dbReference type="EMBL" id="PHFL01000051">
    <property type="protein sequence ID" value="RFM23925.1"/>
    <property type="molecule type" value="Genomic_DNA"/>
</dbReference>
<dbReference type="InterPro" id="IPR057240">
    <property type="entry name" value="ParB_dimer_C"/>
</dbReference>
<feature type="domain" description="ParB-like N-terminal" evidence="5">
    <location>
        <begin position="49"/>
        <end position="139"/>
    </location>
</feature>
<organism evidence="6 7">
    <name type="scientific">Candidatus Thermochlorobacter aerophilus</name>
    <dbReference type="NCBI Taxonomy" id="1868324"/>
    <lineage>
        <taxon>Bacteria</taxon>
        <taxon>Pseudomonadati</taxon>
        <taxon>Chlorobiota</taxon>
        <taxon>Chlorobiia</taxon>
        <taxon>Chlorobiales</taxon>
        <taxon>Candidatus Thermochlorobacteriaceae</taxon>
        <taxon>Candidatus Thermochlorobacter</taxon>
    </lineage>
</organism>
<protein>
    <submittedName>
        <fullName evidence="6">ParB/RepB/Spo0J family partition protein</fullName>
    </submittedName>
</protein>
<accession>A0A395LZI2</accession>
<dbReference type="InterPro" id="IPR036086">
    <property type="entry name" value="ParB/Sulfiredoxin_sf"/>
</dbReference>
<evidence type="ECO:0000313" key="6">
    <source>
        <dbReference type="EMBL" id="RFM23925.1"/>
    </source>
</evidence>
<name>A0A395LZI2_9BACT</name>
<dbReference type="Pfam" id="PF02195">
    <property type="entry name" value="ParB_N"/>
    <property type="match status" value="1"/>
</dbReference>
<keyword evidence="2" id="KW-0159">Chromosome partition</keyword>
<feature type="compositionally biased region" description="Basic residues" evidence="4">
    <location>
        <begin position="243"/>
        <end position="252"/>
    </location>
</feature>
<evidence type="ECO:0000256" key="2">
    <source>
        <dbReference type="ARBA" id="ARBA00022829"/>
    </source>
</evidence>
<dbReference type="GO" id="GO:0007059">
    <property type="term" value="P:chromosome segregation"/>
    <property type="evidence" value="ECO:0007669"/>
    <property type="project" value="UniProtKB-KW"/>
</dbReference>
<feature type="region of interest" description="Disordered" evidence="4">
    <location>
        <begin position="242"/>
        <end position="262"/>
    </location>
</feature>
<evidence type="ECO:0000256" key="3">
    <source>
        <dbReference type="ARBA" id="ARBA00023125"/>
    </source>
</evidence>
<gene>
    <name evidence="6" type="ORF">D0433_08345</name>
</gene>
<comment type="caution">
    <text evidence="6">The sequence shown here is derived from an EMBL/GenBank/DDBJ whole genome shotgun (WGS) entry which is preliminary data.</text>
</comment>
<evidence type="ECO:0000313" key="7">
    <source>
        <dbReference type="Proteomes" id="UP000266389"/>
    </source>
</evidence>
<dbReference type="GO" id="GO:0003677">
    <property type="term" value="F:DNA binding"/>
    <property type="evidence" value="ECO:0007669"/>
    <property type="project" value="UniProtKB-KW"/>
</dbReference>
<dbReference type="PANTHER" id="PTHR33375:SF1">
    <property type="entry name" value="CHROMOSOME-PARTITIONING PROTEIN PARB-RELATED"/>
    <property type="match status" value="1"/>
</dbReference>
<dbReference type="PANTHER" id="PTHR33375">
    <property type="entry name" value="CHROMOSOME-PARTITIONING PROTEIN PARB-RELATED"/>
    <property type="match status" value="1"/>
</dbReference>
<comment type="similarity">
    <text evidence="1">Belongs to the ParB family.</text>
</comment>
<dbReference type="InterPro" id="IPR003115">
    <property type="entry name" value="ParB_N"/>
</dbReference>
<dbReference type="SUPFAM" id="SSF110849">
    <property type="entry name" value="ParB/Sulfiredoxin"/>
    <property type="match status" value="1"/>
</dbReference>
<dbReference type="Proteomes" id="UP000266389">
    <property type="component" value="Unassembled WGS sequence"/>
</dbReference>
<dbReference type="SMART" id="SM00470">
    <property type="entry name" value="ParB"/>
    <property type="match status" value="1"/>
</dbReference>
<proteinExistence type="inferred from homology"/>
<dbReference type="Pfam" id="PF17762">
    <property type="entry name" value="HTH_ParB"/>
    <property type="match status" value="1"/>
</dbReference>
<evidence type="ECO:0000259" key="5">
    <source>
        <dbReference type="SMART" id="SM00470"/>
    </source>
</evidence>
<dbReference type="InterPro" id="IPR041468">
    <property type="entry name" value="HTH_ParB/Spo0J"/>
</dbReference>
<dbReference type="InterPro" id="IPR050336">
    <property type="entry name" value="Chromosome_partition/occlusion"/>
</dbReference>
<dbReference type="AlphaFoldDB" id="A0A395LZI2"/>
<dbReference type="NCBIfam" id="TIGR00180">
    <property type="entry name" value="parB_part"/>
    <property type="match status" value="1"/>
</dbReference>
<dbReference type="FunFam" id="3.90.1530.30:FF:000001">
    <property type="entry name" value="Chromosome partitioning protein ParB"/>
    <property type="match status" value="1"/>
</dbReference>
<sequence>MAKLVLGKGLKALIPDESIEVISKKEHRLPGGRGYQFRDMRTGEVGMIGLIPIEKIAPNPFQPRIDFDQSALAELTASIKEKGVIQPITVRLKGDGYELISGERRLRASIEAGLKEIPAYVLDIKSDREMLELALIENIQREKLNPIEIALGYQRLIEECHLTQEEVAQKVSKDRATVANFLRLLKLPQPIQKSLRNGEITMGHARALISLEDTETQIEIWKLIMSKGLSVRKVEDLVSRTTRTAKKNKSKPKPSPETKDVNVSEVESILRSRLATKVKVVHTSKGSGEIIIEYYSPDDLERIVDAIGNSEI</sequence>
<dbReference type="Pfam" id="PF23552">
    <property type="entry name" value="ParB_C"/>
    <property type="match status" value="1"/>
</dbReference>